<dbReference type="InterPro" id="IPR023213">
    <property type="entry name" value="CAT-like_dom_sf"/>
</dbReference>
<sequence length="90" mass="9704">MGGGGDFTIIVTRKEVVAGGLPMLLHWLPLSNLDLVMTPVYVSMFFCYKRTHQSVNGGDGFTFGSMVGVLKKVVVQALSSTMLLQGLLLL</sequence>
<organism evidence="1 2">
    <name type="scientific">Vitis vinifera</name>
    <name type="common">Grape</name>
    <dbReference type="NCBI Taxonomy" id="29760"/>
    <lineage>
        <taxon>Eukaryota</taxon>
        <taxon>Viridiplantae</taxon>
        <taxon>Streptophyta</taxon>
        <taxon>Embryophyta</taxon>
        <taxon>Tracheophyta</taxon>
        <taxon>Spermatophyta</taxon>
        <taxon>Magnoliopsida</taxon>
        <taxon>eudicotyledons</taxon>
        <taxon>Gunneridae</taxon>
        <taxon>Pentapetalae</taxon>
        <taxon>rosids</taxon>
        <taxon>Vitales</taxon>
        <taxon>Vitaceae</taxon>
        <taxon>Viteae</taxon>
        <taxon>Vitis</taxon>
    </lineage>
</organism>
<evidence type="ECO:0000313" key="1">
    <source>
        <dbReference type="EMBL" id="WJZ95725.1"/>
    </source>
</evidence>
<evidence type="ECO:0000313" key="2">
    <source>
        <dbReference type="Proteomes" id="UP001227230"/>
    </source>
</evidence>
<name>A0ABY9CM13_VITVI</name>
<dbReference type="EMBL" id="CP126656">
    <property type="protein sequence ID" value="WJZ95725.1"/>
    <property type="molecule type" value="Genomic_DNA"/>
</dbReference>
<protein>
    <submittedName>
        <fullName evidence="1">Uncharacterized protein</fullName>
    </submittedName>
</protein>
<dbReference type="Gene3D" id="3.30.559.10">
    <property type="entry name" value="Chloramphenicol acetyltransferase-like domain"/>
    <property type="match status" value="1"/>
</dbReference>
<keyword evidence="2" id="KW-1185">Reference proteome</keyword>
<reference evidence="1 2" key="1">
    <citation type="journal article" date="2023" name="Hortic Res">
        <title>The complete reference genome for grapevine (Vitis vinifera L.) genetics and breeding.</title>
        <authorList>
            <person name="Shi X."/>
            <person name="Cao S."/>
            <person name="Wang X."/>
            <person name="Huang S."/>
            <person name="Wang Y."/>
            <person name="Liu Z."/>
            <person name="Liu W."/>
            <person name="Leng X."/>
            <person name="Peng Y."/>
            <person name="Wang N."/>
            <person name="Wang Y."/>
            <person name="Ma Z."/>
            <person name="Xu X."/>
            <person name="Zhang F."/>
            <person name="Xue H."/>
            <person name="Zhong H."/>
            <person name="Wang Y."/>
            <person name="Zhang K."/>
            <person name="Velt A."/>
            <person name="Avia K."/>
            <person name="Holtgrawe D."/>
            <person name="Grimplet J."/>
            <person name="Matus J.T."/>
            <person name="Ware D."/>
            <person name="Wu X."/>
            <person name="Wang H."/>
            <person name="Liu C."/>
            <person name="Fang Y."/>
            <person name="Rustenholz C."/>
            <person name="Cheng Z."/>
            <person name="Xiao H."/>
            <person name="Zhou Y."/>
        </authorList>
    </citation>
    <scope>NUCLEOTIDE SEQUENCE [LARGE SCALE GENOMIC DNA]</scope>
    <source>
        <strain evidence="2">cv. Pinot noir / PN40024</strain>
        <tissue evidence="1">Leaf</tissue>
    </source>
</reference>
<accession>A0ABY9CM13</accession>
<gene>
    <name evidence="1" type="ORF">VitviT2T_014470</name>
</gene>
<dbReference type="Proteomes" id="UP001227230">
    <property type="component" value="Chromosome 9"/>
</dbReference>
<proteinExistence type="predicted"/>
<dbReference type="Pfam" id="PF02458">
    <property type="entry name" value="Transferase"/>
    <property type="match status" value="1"/>
</dbReference>